<feature type="transmembrane region" description="Helical" evidence="3">
    <location>
        <begin position="1361"/>
        <end position="1381"/>
    </location>
</feature>
<feature type="transmembrane region" description="Helical" evidence="3">
    <location>
        <begin position="1577"/>
        <end position="1602"/>
    </location>
</feature>
<accession>I7MLA6</accession>
<keyword evidence="1" id="KW-0175">Coiled coil</keyword>
<feature type="transmembrane region" description="Helical" evidence="3">
    <location>
        <begin position="265"/>
        <end position="284"/>
    </location>
</feature>
<feature type="transmembrane region" description="Helical" evidence="3">
    <location>
        <begin position="198"/>
        <end position="222"/>
    </location>
</feature>
<feature type="transmembrane region" description="Helical" evidence="3">
    <location>
        <begin position="242"/>
        <end position="259"/>
    </location>
</feature>
<feature type="transmembrane region" description="Helical" evidence="3">
    <location>
        <begin position="47"/>
        <end position="66"/>
    </location>
</feature>
<dbReference type="RefSeq" id="XP_001021726.2">
    <property type="nucleotide sequence ID" value="XM_001021726.2"/>
</dbReference>
<dbReference type="Proteomes" id="UP000009168">
    <property type="component" value="Unassembled WGS sequence"/>
</dbReference>
<dbReference type="PANTHER" id="PTHR31600:SF2">
    <property type="entry name" value="GAMETE ENRICHED GENE 10 PROTEIN-RELATED"/>
    <property type="match status" value="1"/>
</dbReference>
<reference evidence="6" key="1">
    <citation type="journal article" date="2006" name="PLoS Biol.">
        <title>Macronuclear genome sequence of the ciliate Tetrahymena thermophila, a model eukaryote.</title>
        <authorList>
            <person name="Eisen J.A."/>
            <person name="Coyne R.S."/>
            <person name="Wu M."/>
            <person name="Wu D."/>
            <person name="Thiagarajan M."/>
            <person name="Wortman J.R."/>
            <person name="Badger J.H."/>
            <person name="Ren Q."/>
            <person name="Amedeo P."/>
            <person name="Jones K.M."/>
            <person name="Tallon L.J."/>
            <person name="Delcher A.L."/>
            <person name="Salzberg S.L."/>
            <person name="Silva J.C."/>
            <person name="Haas B.J."/>
            <person name="Majoros W.H."/>
            <person name="Farzad M."/>
            <person name="Carlton J.M."/>
            <person name="Smith R.K. Jr."/>
            <person name="Garg J."/>
            <person name="Pearlman R.E."/>
            <person name="Karrer K.M."/>
            <person name="Sun L."/>
            <person name="Manning G."/>
            <person name="Elde N.C."/>
            <person name="Turkewitz A.P."/>
            <person name="Asai D.J."/>
            <person name="Wilkes D.E."/>
            <person name="Wang Y."/>
            <person name="Cai H."/>
            <person name="Collins K."/>
            <person name="Stewart B.A."/>
            <person name="Lee S.R."/>
            <person name="Wilamowska K."/>
            <person name="Weinberg Z."/>
            <person name="Ruzzo W.L."/>
            <person name="Wloga D."/>
            <person name="Gaertig J."/>
            <person name="Frankel J."/>
            <person name="Tsao C.-C."/>
            <person name="Gorovsky M.A."/>
            <person name="Keeling P.J."/>
            <person name="Waller R.F."/>
            <person name="Patron N.J."/>
            <person name="Cherry J.M."/>
            <person name="Stover N.A."/>
            <person name="Krieger C.J."/>
            <person name="del Toro C."/>
            <person name="Ryder H.F."/>
            <person name="Williamson S.C."/>
            <person name="Barbeau R.A."/>
            <person name="Hamilton E.P."/>
            <person name="Orias E."/>
        </authorList>
    </citation>
    <scope>NUCLEOTIDE SEQUENCE [LARGE SCALE GENOMIC DNA]</scope>
    <source>
        <strain evidence="6">SB210</strain>
    </source>
</reference>
<protein>
    <submittedName>
        <fullName evidence="5">PAS domain S-box protein</fullName>
    </submittedName>
</protein>
<feature type="transmembrane region" description="Helical" evidence="3">
    <location>
        <begin position="1067"/>
        <end position="1087"/>
    </location>
</feature>
<keyword evidence="3" id="KW-1133">Transmembrane helix</keyword>
<dbReference type="KEGG" id="tet:TTHERM_00151940"/>
<dbReference type="GeneID" id="7828816"/>
<dbReference type="InterPro" id="IPR035965">
    <property type="entry name" value="PAS-like_dom_sf"/>
</dbReference>
<sequence length="1642" mass="190605">MNFKQQSEGDDGFNLDGESFFIKLIRDFKKTIFNYAYHLLNGERIGFFQRIILLIIETFQILNFQFCYELSSLWKNKSIVNGIRLVLKITSIYQYFDGNSSSSYSTYKGLFFALSSIFLFLCLIFIYVIISLKRKNTHISFLINILRFSTELLVTVLFLPLIQLFLSPLNCQNGIIDSNQVYVMANFPTVQCFGSDEIALVFLGIVCSILLSVYVGLMTLLFFGCRTNAQDCYTKNSGRGEFCFFILKLILALFYNFLMNKGYDVVFIVIMLIGSFLLFDHYQFNLTYHDFYISKLITAQHAINLWTTLMLILAKITENYEFDGSSIIWIIGIPFVYIIILMRTEQRYDILLINTNQYDVLSDPLKQLPYITKLLGRYTKDKHIQIMLDGFLDHHRNTCIQEDCPSKRRLAKTTKFSKALRNEKVSEQLIMIYTVIQSMYYFALQKFPNNTKIRILYALYLVDIMRSSQQALQELLNTESERPVFDEEFIIFRYKQVIENDLMENSTTLDGQKDQQGSSDVVNELSVQNHERLCRVNIEKSTALHIEFWSQLSEDNPDLGKLSELGFKITIANQNAEDQWNRLDRINTYIPSLMRIYAKFLSDIIHDKDGAFNILKKLVDINFKNQNSNKISNFLDLSTDSRPSIVISAEDDSFGLVANINLAAASLSGYNKMEILNRNVSALMPQMYARYHDQFLESYLATLEPRILNVERILSMKSKQGYISPLIVLVRHVPSLIHGLQFVSTFRVNKNLKEVCQLIVNKDGNIDNIGSSCINILRIDIKKLNKKDIPITSIIPSYWDNLKAFQDKHGAIVIVMQSTRAKKEFYAKITAQEIVFRTYGHQGYLLRIEKIKEGETDIKMQEHNKLKNTVNELSVVGQNSALQQAKKSKIKKATINQHLVVKFDSYTLTYVGENLVGPPLQIHEEENANETQSNIFSTLSAVRYNAKDEIQQNDEDELQGDKNQGENKQFINYGQGIRTLRLVNNQFVDIEELRQKEEEAEEDMEQEQLEEEEEEKNYNKYRQEDQFSAVQQDSNDSGNVFKKKHSFVRFIEESRFLHSSSLEKVKLFALGFVVLCSTFVAVNHILITQQLNEVNERVLVYTQTTIFAADGQREVTKSLINYQYNKKILTSVVPSKILSDMSSTAQEMKQVNDYIELSSLSLSSQHQNFLNNEKVTLYDINSSQQQTLKLANQQILARINNLIGDTTIQSYYFTDTDFYFLVYNLMNDYFSFLTTQSNYYLQELNDWGSSQQNQFVLYLILSVVWSLLCFIGLLPFYILVNNSQQQILTMFLDIPVVRVKKLFSKCENFLACLQGSNEDDASSTFSDMQEDEDQSLTGTNLRRRSKKRRNFRINLKNKQNFFLPFILIIIIFEGYFSYTYILSTNNAQNIKTFLNELNVTSTFEQFYGYSLNSLQLMLLNNTFSVNGSTSEKYVSWAINQMYNLNNQLQKEHQENMNIHQSSYNQAFNMIFMEDSCQTLSSLTLLDQLQCEQFAQSNIRQGLSLSLSKHIENFISVYNQYEANKSNAQNNQKLLSSNETQMIQTMQDVYIKVMMRYLVQQFRDSIQQMYDNSQTIRITLLILAIIIIILLYISILVPILNTISREIVRVRSMIFMIPLDIIASVKSIKEIFQPFLSKLYTRE</sequence>
<evidence type="ECO:0000259" key="4">
    <source>
        <dbReference type="Pfam" id="PF25474"/>
    </source>
</evidence>
<name>I7MLA6_TETTS</name>
<keyword evidence="3" id="KW-0812">Transmembrane</keyword>
<feature type="region of interest" description="Disordered" evidence="2">
    <location>
        <begin position="996"/>
        <end position="1017"/>
    </location>
</feature>
<feature type="domain" description="TmcB/TmcC TPR repeats" evidence="4">
    <location>
        <begin position="509"/>
        <end position="618"/>
    </location>
</feature>
<evidence type="ECO:0000313" key="5">
    <source>
        <dbReference type="EMBL" id="EAS01480.2"/>
    </source>
</evidence>
<dbReference type="InParanoid" id="I7MLA6"/>
<proteinExistence type="predicted"/>
<organism evidence="5 6">
    <name type="scientific">Tetrahymena thermophila (strain SB210)</name>
    <dbReference type="NCBI Taxonomy" id="312017"/>
    <lineage>
        <taxon>Eukaryota</taxon>
        <taxon>Sar</taxon>
        <taxon>Alveolata</taxon>
        <taxon>Ciliophora</taxon>
        <taxon>Intramacronucleata</taxon>
        <taxon>Oligohymenophorea</taxon>
        <taxon>Hymenostomatida</taxon>
        <taxon>Tetrahymenina</taxon>
        <taxon>Tetrahymenidae</taxon>
        <taxon>Tetrahymena</taxon>
    </lineage>
</organism>
<evidence type="ECO:0000256" key="2">
    <source>
        <dbReference type="SAM" id="MobiDB-lite"/>
    </source>
</evidence>
<gene>
    <name evidence="5" type="ORF">TTHERM_00151940</name>
</gene>
<dbReference type="InterPro" id="IPR057352">
    <property type="entry name" value="TPR_TmcB/C"/>
</dbReference>
<dbReference type="EMBL" id="GG662603">
    <property type="protein sequence ID" value="EAS01480.2"/>
    <property type="molecule type" value="Genomic_DNA"/>
</dbReference>
<feature type="compositionally biased region" description="Acidic residues" evidence="2">
    <location>
        <begin position="998"/>
        <end position="1015"/>
    </location>
</feature>
<dbReference type="InterPro" id="IPR052994">
    <property type="entry name" value="Tiny_macrocysts_regulators"/>
</dbReference>
<dbReference type="PANTHER" id="PTHR31600">
    <property type="entry name" value="TINY MACROCYSTS PROTEIN B-RELATED"/>
    <property type="match status" value="1"/>
</dbReference>
<feature type="transmembrane region" description="Helical" evidence="3">
    <location>
        <begin position="141"/>
        <end position="162"/>
    </location>
</feature>
<dbReference type="eggNOG" id="ENOG502SJZD">
    <property type="taxonomic scope" value="Eukaryota"/>
</dbReference>
<dbReference type="Gene3D" id="3.30.450.20">
    <property type="entry name" value="PAS domain"/>
    <property type="match status" value="1"/>
</dbReference>
<keyword evidence="3" id="KW-0472">Membrane</keyword>
<dbReference type="Pfam" id="PF25474">
    <property type="entry name" value="TPR_TmcB"/>
    <property type="match status" value="1"/>
</dbReference>
<evidence type="ECO:0000256" key="1">
    <source>
        <dbReference type="SAM" id="Coils"/>
    </source>
</evidence>
<dbReference type="OrthoDB" id="542352at2759"/>
<feature type="transmembrane region" description="Helical" evidence="3">
    <location>
        <begin position="108"/>
        <end position="129"/>
    </location>
</feature>
<evidence type="ECO:0000256" key="3">
    <source>
        <dbReference type="SAM" id="Phobius"/>
    </source>
</evidence>
<feature type="coiled-coil region" evidence="1">
    <location>
        <begin position="1510"/>
        <end position="1537"/>
    </location>
</feature>
<keyword evidence="6" id="KW-1185">Reference proteome</keyword>
<feature type="transmembrane region" description="Helical" evidence="3">
    <location>
        <begin position="296"/>
        <end position="314"/>
    </location>
</feature>
<feature type="transmembrane region" description="Helical" evidence="3">
    <location>
        <begin position="1255"/>
        <end position="1280"/>
    </location>
</feature>
<dbReference type="SUPFAM" id="SSF55785">
    <property type="entry name" value="PYP-like sensor domain (PAS domain)"/>
    <property type="match status" value="1"/>
</dbReference>
<feature type="transmembrane region" description="Helical" evidence="3">
    <location>
        <begin position="326"/>
        <end position="342"/>
    </location>
</feature>
<evidence type="ECO:0000313" key="6">
    <source>
        <dbReference type="Proteomes" id="UP000009168"/>
    </source>
</evidence>